<feature type="domain" description="Glycosyltransferase 2-like" evidence="1">
    <location>
        <begin position="21"/>
        <end position="176"/>
    </location>
</feature>
<dbReference type="SUPFAM" id="SSF53448">
    <property type="entry name" value="Nucleotide-diphospho-sugar transferases"/>
    <property type="match status" value="1"/>
</dbReference>
<protein>
    <submittedName>
        <fullName evidence="2">Glycosyltransferase family 2 protein</fullName>
    </submittedName>
</protein>
<dbReference type="InterPro" id="IPR050834">
    <property type="entry name" value="Glycosyltransf_2"/>
</dbReference>
<gene>
    <name evidence="2" type="ORF">ACFOUW_10280</name>
</gene>
<sequence>MTAPQTGTRTWPLPALPTVAVVVCTRDRRELLHRALNAIAKQDYEGSIELVVVFDQSERFDLPADDNRPVKILDNQRKPGLAGARNTGIEAADTDLVAFCDDDDEWHPSKISAQVDALQQRPDCCFVATGMVVHYEGRQLRRPVPYEEVTLLELLPNRIAEIHPSSFLFERTALKHRIGLVNEDLPGAYGEDYDLMLRAARVAPLLCVREPLVDVYWHQSSFFASKWEVIVDAHSYLLEAHPEYRRQPRFGAWHEGKIAFAYAALGKHKDARRWAVRALKHQPTQKQALVALAASFRLINPTWVQKLAQRTGRGV</sequence>
<dbReference type="CDD" id="cd00761">
    <property type="entry name" value="Glyco_tranf_GTA_type"/>
    <property type="match status" value="1"/>
</dbReference>
<reference evidence="3" key="1">
    <citation type="journal article" date="2019" name="Int. J. Syst. Evol. Microbiol.">
        <title>The Global Catalogue of Microorganisms (GCM) 10K type strain sequencing project: providing services to taxonomists for standard genome sequencing and annotation.</title>
        <authorList>
            <consortium name="The Broad Institute Genomics Platform"/>
            <consortium name="The Broad Institute Genome Sequencing Center for Infectious Disease"/>
            <person name="Wu L."/>
            <person name="Ma J."/>
        </authorList>
    </citation>
    <scope>NUCLEOTIDE SEQUENCE [LARGE SCALE GENOMIC DNA]</scope>
    <source>
        <strain evidence="3">CGMCC 4.7241</strain>
    </source>
</reference>
<dbReference type="Gene3D" id="3.90.550.10">
    <property type="entry name" value="Spore Coat Polysaccharide Biosynthesis Protein SpsA, Chain A"/>
    <property type="match status" value="1"/>
</dbReference>
<evidence type="ECO:0000259" key="1">
    <source>
        <dbReference type="Pfam" id="PF00535"/>
    </source>
</evidence>
<evidence type="ECO:0000313" key="3">
    <source>
        <dbReference type="Proteomes" id="UP001595699"/>
    </source>
</evidence>
<dbReference type="PANTHER" id="PTHR43685:SF2">
    <property type="entry name" value="GLYCOSYLTRANSFERASE 2-LIKE DOMAIN-CONTAINING PROTEIN"/>
    <property type="match status" value="1"/>
</dbReference>
<accession>A0ABV7Y8Q0</accession>
<dbReference type="RefSeq" id="WP_205117440.1">
    <property type="nucleotide sequence ID" value="NZ_JAFBCM010000001.1"/>
</dbReference>
<dbReference type="Pfam" id="PF00535">
    <property type="entry name" value="Glycos_transf_2"/>
    <property type="match status" value="1"/>
</dbReference>
<dbReference type="Proteomes" id="UP001595699">
    <property type="component" value="Unassembled WGS sequence"/>
</dbReference>
<dbReference type="InterPro" id="IPR001173">
    <property type="entry name" value="Glyco_trans_2-like"/>
</dbReference>
<evidence type="ECO:0000313" key="2">
    <source>
        <dbReference type="EMBL" id="MFC3761227.1"/>
    </source>
</evidence>
<organism evidence="2 3">
    <name type="scientific">Tenggerimyces flavus</name>
    <dbReference type="NCBI Taxonomy" id="1708749"/>
    <lineage>
        <taxon>Bacteria</taxon>
        <taxon>Bacillati</taxon>
        <taxon>Actinomycetota</taxon>
        <taxon>Actinomycetes</taxon>
        <taxon>Propionibacteriales</taxon>
        <taxon>Nocardioidaceae</taxon>
        <taxon>Tenggerimyces</taxon>
    </lineage>
</organism>
<proteinExistence type="predicted"/>
<keyword evidence="3" id="KW-1185">Reference proteome</keyword>
<dbReference type="PANTHER" id="PTHR43685">
    <property type="entry name" value="GLYCOSYLTRANSFERASE"/>
    <property type="match status" value="1"/>
</dbReference>
<name>A0ABV7Y8Q0_9ACTN</name>
<comment type="caution">
    <text evidence="2">The sequence shown here is derived from an EMBL/GenBank/DDBJ whole genome shotgun (WGS) entry which is preliminary data.</text>
</comment>
<dbReference type="EMBL" id="JBHRZH010000006">
    <property type="protein sequence ID" value="MFC3761227.1"/>
    <property type="molecule type" value="Genomic_DNA"/>
</dbReference>
<dbReference type="InterPro" id="IPR029044">
    <property type="entry name" value="Nucleotide-diphossugar_trans"/>
</dbReference>